<sequence length="237" mass="26427">MPLPTVILPGFFAAASEYREFEHLLNEQGFPALLVPLRKRDWVPTIGGRSIAPILRQLHATVQQALQEFNAPKVNLVAHSAGGWIARIYLGEKPYIIHGDVDESAQLWYATPFVSTLITLGTPHISQERWTLKNLDFVNTAYPGAFYPHVRYICLAGKAVYGARKRGQWLAHNSYRITCGIGETWGDGITPIEAAHLVGAENIVLDGVMHSPRSPLNWYGSPEILPRWVSYLGDCKI</sequence>
<dbReference type="eggNOG" id="COG1075">
    <property type="taxonomic scope" value="Bacteria"/>
</dbReference>
<dbReference type="AlphaFoldDB" id="K9TKV2"/>
<keyword evidence="2" id="KW-1185">Reference proteome</keyword>
<dbReference type="SUPFAM" id="SSF53474">
    <property type="entry name" value="alpha/beta-Hydrolases"/>
    <property type="match status" value="1"/>
</dbReference>
<dbReference type="InParanoid" id="K9TKV2"/>
<dbReference type="Gene3D" id="3.40.50.1820">
    <property type="entry name" value="alpha/beta hydrolase"/>
    <property type="match status" value="1"/>
</dbReference>
<dbReference type="EMBL" id="CP003607">
    <property type="protein sequence ID" value="AFY83033.1"/>
    <property type="molecule type" value="Genomic_DNA"/>
</dbReference>
<dbReference type="KEGG" id="oac:Oscil6304_3465"/>
<gene>
    <name evidence="1" type="ORF">Oscil6304_3465</name>
</gene>
<dbReference type="PANTHER" id="PTHR47909">
    <property type="entry name" value="ALPHA/BETA-HYDROLASES SUPERFAMILY PROTEIN"/>
    <property type="match status" value="1"/>
</dbReference>
<accession>K9TKV2</accession>
<evidence type="ECO:0000313" key="2">
    <source>
        <dbReference type="Proteomes" id="UP000010367"/>
    </source>
</evidence>
<proteinExistence type="predicted"/>
<dbReference type="InterPro" id="IPR029058">
    <property type="entry name" value="AB_hydrolase_fold"/>
</dbReference>
<dbReference type="HOGENOM" id="CLU_065036_1_0_3"/>
<dbReference type="PATRIC" id="fig|56110.3.peg.4155"/>
<protein>
    <submittedName>
        <fullName evidence="1">PGAP1-like protein</fullName>
    </submittedName>
</protein>
<dbReference type="Proteomes" id="UP000010367">
    <property type="component" value="Chromosome"/>
</dbReference>
<dbReference type="STRING" id="56110.Oscil6304_3465"/>
<evidence type="ECO:0000313" key="1">
    <source>
        <dbReference type="EMBL" id="AFY83033.1"/>
    </source>
</evidence>
<dbReference type="RefSeq" id="WP_015149663.1">
    <property type="nucleotide sequence ID" value="NC_019693.1"/>
</dbReference>
<name>K9TKV2_9CYAN</name>
<reference evidence="1 2" key="1">
    <citation type="submission" date="2012-06" db="EMBL/GenBank/DDBJ databases">
        <title>Finished chromosome of genome of Oscillatoria acuminata PCC 6304.</title>
        <authorList>
            <consortium name="US DOE Joint Genome Institute"/>
            <person name="Gugger M."/>
            <person name="Coursin T."/>
            <person name="Rippka R."/>
            <person name="Tandeau De Marsac N."/>
            <person name="Huntemann M."/>
            <person name="Wei C.-L."/>
            <person name="Han J."/>
            <person name="Detter J.C."/>
            <person name="Han C."/>
            <person name="Tapia R."/>
            <person name="Davenport K."/>
            <person name="Daligault H."/>
            <person name="Erkkila T."/>
            <person name="Gu W."/>
            <person name="Munk A.C.C."/>
            <person name="Teshima H."/>
            <person name="Xu Y."/>
            <person name="Chain P."/>
            <person name="Chen A."/>
            <person name="Krypides N."/>
            <person name="Mavromatis K."/>
            <person name="Markowitz V."/>
            <person name="Szeto E."/>
            <person name="Ivanova N."/>
            <person name="Mikhailova N."/>
            <person name="Ovchinnikova G."/>
            <person name="Pagani I."/>
            <person name="Pati A."/>
            <person name="Goodwin L."/>
            <person name="Peters L."/>
            <person name="Pitluck S."/>
            <person name="Woyke T."/>
            <person name="Kerfeld C."/>
        </authorList>
    </citation>
    <scope>NUCLEOTIDE SEQUENCE [LARGE SCALE GENOMIC DNA]</scope>
    <source>
        <strain evidence="1 2">PCC 6304</strain>
    </source>
</reference>
<dbReference type="OrthoDB" id="452945at2"/>
<dbReference type="PANTHER" id="PTHR47909:SF2">
    <property type="entry name" value="GPI INOSITOL-DEACYLASE"/>
    <property type="match status" value="1"/>
</dbReference>
<organism evidence="1 2">
    <name type="scientific">Oscillatoria acuminata PCC 6304</name>
    <dbReference type="NCBI Taxonomy" id="56110"/>
    <lineage>
        <taxon>Bacteria</taxon>
        <taxon>Bacillati</taxon>
        <taxon>Cyanobacteriota</taxon>
        <taxon>Cyanophyceae</taxon>
        <taxon>Oscillatoriophycideae</taxon>
        <taxon>Oscillatoriales</taxon>
        <taxon>Oscillatoriaceae</taxon>
        <taxon>Oscillatoria</taxon>
    </lineage>
</organism>